<gene>
    <name evidence="1" type="ORF">ARMGADRAFT_1036704</name>
</gene>
<evidence type="ECO:0000313" key="1">
    <source>
        <dbReference type="EMBL" id="PBK84999.1"/>
    </source>
</evidence>
<keyword evidence="2" id="KW-1185">Reference proteome</keyword>
<evidence type="ECO:0000313" key="2">
    <source>
        <dbReference type="Proteomes" id="UP000217790"/>
    </source>
</evidence>
<protein>
    <submittedName>
        <fullName evidence="1">Uncharacterized protein</fullName>
    </submittedName>
</protein>
<reference evidence="2" key="1">
    <citation type="journal article" date="2017" name="Nat. Ecol. Evol.">
        <title>Genome expansion and lineage-specific genetic innovations in the forest pathogenic fungi Armillaria.</title>
        <authorList>
            <person name="Sipos G."/>
            <person name="Prasanna A.N."/>
            <person name="Walter M.C."/>
            <person name="O'Connor E."/>
            <person name="Balint B."/>
            <person name="Krizsan K."/>
            <person name="Kiss B."/>
            <person name="Hess J."/>
            <person name="Varga T."/>
            <person name="Slot J."/>
            <person name="Riley R."/>
            <person name="Boka B."/>
            <person name="Rigling D."/>
            <person name="Barry K."/>
            <person name="Lee J."/>
            <person name="Mihaltcheva S."/>
            <person name="LaButti K."/>
            <person name="Lipzen A."/>
            <person name="Waldron R."/>
            <person name="Moloney N.M."/>
            <person name="Sperisen C."/>
            <person name="Kredics L."/>
            <person name="Vagvoelgyi C."/>
            <person name="Patrignani A."/>
            <person name="Fitzpatrick D."/>
            <person name="Nagy I."/>
            <person name="Doyle S."/>
            <person name="Anderson J.B."/>
            <person name="Grigoriev I.V."/>
            <person name="Gueldener U."/>
            <person name="Muensterkoetter M."/>
            <person name="Nagy L.G."/>
        </authorList>
    </citation>
    <scope>NUCLEOTIDE SEQUENCE [LARGE SCALE GENOMIC DNA]</scope>
    <source>
        <strain evidence="2">Ar21-2</strain>
    </source>
</reference>
<dbReference type="AlphaFoldDB" id="A0A2H3CPJ5"/>
<proteinExistence type="predicted"/>
<dbReference type="Proteomes" id="UP000217790">
    <property type="component" value="Unassembled WGS sequence"/>
</dbReference>
<dbReference type="EMBL" id="KZ293694">
    <property type="protein sequence ID" value="PBK84999.1"/>
    <property type="molecule type" value="Genomic_DNA"/>
</dbReference>
<sequence length="172" mass="19209">MRKASASPTYTKNQQSACEGCSGTLTICEGSNPARGFHAEGLTYGERLRLKDMAFLGKESGGKSFILLCQFQFDSLPSPFIIVLTTDMDYSDVTHAAVLGPETRSYLVVKQRDTLLALPKRLTSAISSTGLVPFRHYSTVIERMFDDVVAFFLFVFDALRRDQDYLLVLQLF</sequence>
<organism evidence="1 2">
    <name type="scientific">Armillaria gallica</name>
    <name type="common">Bulbous honey fungus</name>
    <name type="synonym">Armillaria bulbosa</name>
    <dbReference type="NCBI Taxonomy" id="47427"/>
    <lineage>
        <taxon>Eukaryota</taxon>
        <taxon>Fungi</taxon>
        <taxon>Dikarya</taxon>
        <taxon>Basidiomycota</taxon>
        <taxon>Agaricomycotina</taxon>
        <taxon>Agaricomycetes</taxon>
        <taxon>Agaricomycetidae</taxon>
        <taxon>Agaricales</taxon>
        <taxon>Marasmiineae</taxon>
        <taxon>Physalacriaceae</taxon>
        <taxon>Armillaria</taxon>
    </lineage>
</organism>
<dbReference type="InParanoid" id="A0A2H3CPJ5"/>
<name>A0A2H3CPJ5_ARMGA</name>
<accession>A0A2H3CPJ5</accession>